<accession>A0A1J5QUG3</accession>
<feature type="domain" description="Formyl transferase N-terminal" evidence="5">
    <location>
        <begin position="6"/>
        <end position="192"/>
    </location>
</feature>
<dbReference type="Pfam" id="PF00551">
    <property type="entry name" value="Formyl_trans_N"/>
    <property type="match status" value="1"/>
</dbReference>
<dbReference type="CDD" id="cd08646">
    <property type="entry name" value="FMT_core_Met-tRNA-FMT_N"/>
    <property type="match status" value="1"/>
</dbReference>
<dbReference type="InterPro" id="IPR011034">
    <property type="entry name" value="Formyl_transferase-like_C_sf"/>
</dbReference>
<dbReference type="SUPFAM" id="SSF53328">
    <property type="entry name" value="Formyltransferase"/>
    <property type="match status" value="1"/>
</dbReference>
<evidence type="ECO:0000259" key="6">
    <source>
        <dbReference type="Pfam" id="PF02911"/>
    </source>
</evidence>
<keyword evidence="3 7" id="KW-0808">Transferase</keyword>
<dbReference type="EMBL" id="MLJW01000428">
    <property type="protein sequence ID" value="OIQ87318.1"/>
    <property type="molecule type" value="Genomic_DNA"/>
</dbReference>
<organism evidence="7">
    <name type="scientific">mine drainage metagenome</name>
    <dbReference type="NCBI Taxonomy" id="410659"/>
    <lineage>
        <taxon>unclassified sequences</taxon>
        <taxon>metagenomes</taxon>
        <taxon>ecological metagenomes</taxon>
    </lineage>
</organism>
<name>A0A1J5QUG3_9ZZZZ</name>
<dbReference type="CDD" id="cd08704">
    <property type="entry name" value="Met_tRNA_FMT_C"/>
    <property type="match status" value="1"/>
</dbReference>
<dbReference type="EC" id="2.1.2.9" evidence="2"/>
<dbReference type="InterPro" id="IPR005793">
    <property type="entry name" value="Formyl_trans_C"/>
</dbReference>
<gene>
    <name evidence="7" type="primary">fmt_14</name>
    <name evidence="7" type="ORF">GALL_308080</name>
</gene>
<dbReference type="InterPro" id="IPR036477">
    <property type="entry name" value="Formyl_transf_N_sf"/>
</dbReference>
<dbReference type="Pfam" id="PF02911">
    <property type="entry name" value="Formyl_trans_C"/>
    <property type="match status" value="1"/>
</dbReference>
<comment type="similarity">
    <text evidence="1">Belongs to the Fmt family.</text>
</comment>
<evidence type="ECO:0000313" key="7">
    <source>
        <dbReference type="EMBL" id="OIQ87318.1"/>
    </source>
</evidence>
<dbReference type="HAMAP" id="MF_00182">
    <property type="entry name" value="Formyl_trans"/>
    <property type="match status" value="1"/>
</dbReference>
<feature type="domain" description="Formyl transferase C-terminal" evidence="6">
    <location>
        <begin position="215"/>
        <end position="312"/>
    </location>
</feature>
<sequence length="327" mass="34379">MPERLRVAFAGTPEFAAVALRAVLARGLDVPLVLSQPDRPAGRGMRLLPSAVKQVALQHGLALAQPRSLRLDGRWPDDAAAARDALCAAAPDVLVVAAYGLLLPGWVLELPRLGCVNIHASLLPRWRGAAPIQRAIAAGDAQSGVSIMRMDVGLDTGPVYRMQELDLDADETAATLHDRLAALGAEMLLQVLDDLAAGVAEPTAQPNEGICYAAKIDKRETWLDWNEPAVQLERRVRALLPQPAAHARTAALQFKVHGARVGRAAGAAGPAGTVLALGADGVEVACGDGSLWLTRLQRPGGRPLAAAELLRSTPLEAGERFVSGAPD</sequence>
<dbReference type="AlphaFoldDB" id="A0A1J5QUG3"/>
<evidence type="ECO:0000256" key="3">
    <source>
        <dbReference type="ARBA" id="ARBA00022679"/>
    </source>
</evidence>
<dbReference type="Gene3D" id="3.40.50.12230">
    <property type="match status" value="1"/>
</dbReference>
<reference evidence="7" key="1">
    <citation type="submission" date="2016-10" db="EMBL/GenBank/DDBJ databases">
        <title>Sequence of Gallionella enrichment culture.</title>
        <authorList>
            <person name="Poehlein A."/>
            <person name="Muehling M."/>
            <person name="Daniel R."/>
        </authorList>
    </citation>
    <scope>NUCLEOTIDE SEQUENCE</scope>
</reference>
<proteinExistence type="inferred from homology"/>
<dbReference type="InterPro" id="IPR041711">
    <property type="entry name" value="Met-tRNA-FMT_N"/>
</dbReference>
<dbReference type="PROSITE" id="PS00373">
    <property type="entry name" value="GART"/>
    <property type="match status" value="1"/>
</dbReference>
<evidence type="ECO:0000259" key="5">
    <source>
        <dbReference type="Pfam" id="PF00551"/>
    </source>
</evidence>
<dbReference type="PANTHER" id="PTHR11138:SF5">
    <property type="entry name" value="METHIONYL-TRNA FORMYLTRANSFERASE, MITOCHONDRIAL"/>
    <property type="match status" value="1"/>
</dbReference>
<dbReference type="NCBIfam" id="TIGR00460">
    <property type="entry name" value="fmt"/>
    <property type="match status" value="1"/>
</dbReference>
<dbReference type="InterPro" id="IPR001555">
    <property type="entry name" value="GART_AS"/>
</dbReference>
<dbReference type="GO" id="GO:0005829">
    <property type="term" value="C:cytosol"/>
    <property type="evidence" value="ECO:0007669"/>
    <property type="project" value="TreeGrafter"/>
</dbReference>
<dbReference type="InterPro" id="IPR002376">
    <property type="entry name" value="Formyl_transf_N"/>
</dbReference>
<evidence type="ECO:0000256" key="2">
    <source>
        <dbReference type="ARBA" id="ARBA00012261"/>
    </source>
</evidence>
<keyword evidence="4" id="KW-0648">Protein biosynthesis</keyword>
<dbReference type="SUPFAM" id="SSF50486">
    <property type="entry name" value="FMT C-terminal domain-like"/>
    <property type="match status" value="1"/>
</dbReference>
<evidence type="ECO:0000256" key="4">
    <source>
        <dbReference type="ARBA" id="ARBA00022917"/>
    </source>
</evidence>
<dbReference type="InterPro" id="IPR044135">
    <property type="entry name" value="Met-tRNA-FMT_C"/>
</dbReference>
<dbReference type="GO" id="GO:0004479">
    <property type="term" value="F:methionyl-tRNA formyltransferase activity"/>
    <property type="evidence" value="ECO:0007669"/>
    <property type="project" value="UniProtKB-EC"/>
</dbReference>
<evidence type="ECO:0000256" key="1">
    <source>
        <dbReference type="ARBA" id="ARBA00010699"/>
    </source>
</evidence>
<protein>
    <recommendedName>
        <fullName evidence="2">methionyl-tRNA formyltransferase</fullName>
        <ecNumber evidence="2">2.1.2.9</ecNumber>
    </recommendedName>
</protein>
<dbReference type="InterPro" id="IPR005794">
    <property type="entry name" value="Fmt"/>
</dbReference>
<comment type="caution">
    <text evidence="7">The sequence shown here is derived from an EMBL/GenBank/DDBJ whole genome shotgun (WGS) entry which is preliminary data.</text>
</comment>
<dbReference type="PANTHER" id="PTHR11138">
    <property type="entry name" value="METHIONYL-TRNA FORMYLTRANSFERASE"/>
    <property type="match status" value="1"/>
</dbReference>